<evidence type="ECO:0000256" key="4">
    <source>
        <dbReference type="ARBA" id="ARBA00013297"/>
    </source>
</evidence>
<accession>A0A1M5BL78</accession>
<dbReference type="InterPro" id="IPR000086">
    <property type="entry name" value="NUDIX_hydrolase_dom"/>
</dbReference>
<reference evidence="17 18" key="1">
    <citation type="submission" date="2016-11" db="EMBL/GenBank/DDBJ databases">
        <authorList>
            <person name="Varghese N."/>
            <person name="Submissions S."/>
        </authorList>
    </citation>
    <scope>NUCLEOTIDE SEQUENCE [LARGE SCALE GENOMIC DNA]</scope>
    <source>
        <strain evidence="17 18">DSM 29341</strain>
    </source>
</reference>
<keyword evidence="6 15" id="KW-0378">Hydrolase</keyword>
<dbReference type="GO" id="GO:0006753">
    <property type="term" value="P:nucleoside phosphate metabolic process"/>
    <property type="evidence" value="ECO:0007669"/>
    <property type="project" value="TreeGrafter"/>
</dbReference>
<dbReference type="InterPro" id="IPR004385">
    <property type="entry name" value="NDP_pyrophosphatase"/>
</dbReference>
<dbReference type="NCBIfam" id="TIGR00052">
    <property type="entry name" value="nudix-type nucleoside diphosphatase, YffH/AdpP family"/>
    <property type="match status" value="1"/>
</dbReference>
<dbReference type="GO" id="GO:0019693">
    <property type="term" value="P:ribose phosphate metabolic process"/>
    <property type="evidence" value="ECO:0007669"/>
    <property type="project" value="TreeGrafter"/>
</dbReference>
<protein>
    <recommendedName>
        <fullName evidence="4">ADP-ribose pyrophosphatase</fullName>
        <ecNumber evidence="3">3.6.1.13</ecNumber>
    </recommendedName>
    <alternativeName>
        <fullName evidence="9">ADP-ribose diphosphatase</fullName>
    </alternativeName>
    <alternativeName>
        <fullName evidence="11">ADP-ribose phosphohydrolase</fullName>
    </alternativeName>
    <alternativeName>
        <fullName evidence="10">Adenosine diphosphoribose pyrophosphatase</fullName>
    </alternativeName>
</protein>
<dbReference type="PRINTS" id="PR00502">
    <property type="entry name" value="NUDIXFAMILY"/>
</dbReference>
<dbReference type="GO" id="GO:0046872">
    <property type="term" value="F:metal ion binding"/>
    <property type="evidence" value="ECO:0007669"/>
    <property type="project" value="UniProtKB-KW"/>
</dbReference>
<sequence>MADLFFYGTLRHLPLLERVLGRSGDALAVRPARLRDHAVRCAEGQPFPMIVPEPGQAAEGLLVQGLGASDLDRLAFYEGGFEFDLRDCEVQCDDGARVPAQVFFPAAARWTPGAPWLLDQWVARWGPMTLLAADEVMSWYGRIEPADIAKSFPAIRTRAWARLAARERRTGDPRDVRKDVIAHRHHRAYVNYFGVDEIDLQYRRHDGTMGPVLNRSALMQGGAVVVLPYDPVRDCVLLVEQFRPPVYLIDDPEPWVWEPVAGMIDPGETPEQTALRETMEEAGVSPYRLENAGEAYSSTGSSTEFVHLYVGLCDLTDPAVNGGLTAEGEDIRSRILPCDAFIGQVDRHGFKDMPLLVVAHWLARHRDRLRG</sequence>
<evidence type="ECO:0000256" key="3">
    <source>
        <dbReference type="ARBA" id="ARBA00012453"/>
    </source>
</evidence>
<evidence type="ECO:0000256" key="13">
    <source>
        <dbReference type="PIRSR" id="PIRSR604385-2"/>
    </source>
</evidence>
<dbReference type="EMBL" id="FQVK01000043">
    <property type="protein sequence ID" value="SHF43238.1"/>
    <property type="molecule type" value="Genomic_DNA"/>
</dbReference>
<feature type="binding site" evidence="13">
    <location>
        <position position="281"/>
    </location>
    <ligand>
        <name>Mg(2+)</name>
        <dbReference type="ChEBI" id="CHEBI:18420"/>
        <label>1</label>
    </ligand>
</feature>
<dbReference type="GO" id="GO:0019144">
    <property type="term" value="F:ADP-sugar diphosphatase activity"/>
    <property type="evidence" value="ECO:0007669"/>
    <property type="project" value="TreeGrafter"/>
</dbReference>
<dbReference type="CDD" id="cd06661">
    <property type="entry name" value="GGCT_like"/>
    <property type="match status" value="1"/>
</dbReference>
<feature type="binding site" evidence="13">
    <location>
        <position position="277"/>
    </location>
    <ligand>
        <name>Mg(2+)</name>
        <dbReference type="ChEBI" id="CHEBI:18420"/>
        <label>1</label>
    </ligand>
</feature>
<dbReference type="Pfam" id="PF06094">
    <property type="entry name" value="GGACT"/>
    <property type="match status" value="1"/>
</dbReference>
<evidence type="ECO:0000256" key="7">
    <source>
        <dbReference type="ARBA" id="ARBA00022842"/>
    </source>
</evidence>
<dbReference type="Gene3D" id="3.10.490.10">
    <property type="entry name" value="Gamma-glutamyl cyclotransferase-like"/>
    <property type="match status" value="1"/>
</dbReference>
<evidence type="ECO:0000256" key="8">
    <source>
        <dbReference type="ARBA" id="ARBA00025164"/>
    </source>
</evidence>
<proteinExistence type="inferred from homology"/>
<comment type="similarity">
    <text evidence="2">Belongs to the Nudix hydrolase family. NudF subfamily.</text>
</comment>
<evidence type="ECO:0000256" key="1">
    <source>
        <dbReference type="ARBA" id="ARBA00001946"/>
    </source>
</evidence>
<evidence type="ECO:0000256" key="9">
    <source>
        <dbReference type="ARBA" id="ARBA00030162"/>
    </source>
</evidence>
<comment type="catalytic activity">
    <reaction evidence="12">
        <text>ADP-D-ribose + H2O = D-ribose 5-phosphate + AMP + 2 H(+)</text>
        <dbReference type="Rhea" id="RHEA:10412"/>
        <dbReference type="ChEBI" id="CHEBI:15377"/>
        <dbReference type="ChEBI" id="CHEBI:15378"/>
        <dbReference type="ChEBI" id="CHEBI:57967"/>
        <dbReference type="ChEBI" id="CHEBI:78346"/>
        <dbReference type="ChEBI" id="CHEBI:456215"/>
        <dbReference type="EC" id="3.6.1.13"/>
    </reaction>
</comment>
<dbReference type="OrthoDB" id="5292471at2"/>
<dbReference type="RefSeq" id="WP_149777443.1">
    <property type="nucleotide sequence ID" value="NZ_FQVK01000043.1"/>
</dbReference>
<dbReference type="CDD" id="cd24155">
    <property type="entry name" value="NUDIX_ADPRase"/>
    <property type="match status" value="1"/>
</dbReference>
<comment type="function">
    <text evidence="8">Acts on ADP-mannose and ADP-glucose as well as ADP-ribose. Prevents glycogen biosynthesis. The reaction catalyzed by this enzyme is a limiting step of the gluconeogenic process.</text>
</comment>
<dbReference type="GO" id="GO:0005829">
    <property type="term" value="C:cytosol"/>
    <property type="evidence" value="ECO:0007669"/>
    <property type="project" value="TreeGrafter"/>
</dbReference>
<evidence type="ECO:0000256" key="11">
    <source>
        <dbReference type="ARBA" id="ARBA00033056"/>
    </source>
</evidence>
<dbReference type="PANTHER" id="PTHR11839">
    <property type="entry name" value="UDP/ADP-SUGAR PYROPHOSPHATASE"/>
    <property type="match status" value="1"/>
</dbReference>
<dbReference type="InterPro" id="IPR020084">
    <property type="entry name" value="NUDIX_hydrolase_CS"/>
</dbReference>
<dbReference type="Pfam" id="PF00293">
    <property type="entry name" value="NUDIX"/>
    <property type="match status" value="1"/>
</dbReference>
<evidence type="ECO:0000256" key="15">
    <source>
        <dbReference type="RuleBase" id="RU003476"/>
    </source>
</evidence>
<dbReference type="PROSITE" id="PS00893">
    <property type="entry name" value="NUDIX_BOX"/>
    <property type="match status" value="1"/>
</dbReference>
<evidence type="ECO:0000256" key="6">
    <source>
        <dbReference type="ARBA" id="ARBA00022801"/>
    </source>
</evidence>
<dbReference type="InterPro" id="IPR015797">
    <property type="entry name" value="NUDIX_hydrolase-like_dom_sf"/>
</dbReference>
<keyword evidence="5 13" id="KW-0479">Metal-binding</keyword>
<dbReference type="PROSITE" id="PS51462">
    <property type="entry name" value="NUDIX"/>
    <property type="match status" value="1"/>
</dbReference>
<dbReference type="GO" id="GO:0047631">
    <property type="term" value="F:ADP-ribose diphosphatase activity"/>
    <property type="evidence" value="ECO:0007669"/>
    <property type="project" value="UniProtKB-EC"/>
</dbReference>
<dbReference type="InterPro" id="IPR020476">
    <property type="entry name" value="Nudix_hydrolase"/>
</dbReference>
<evidence type="ECO:0000256" key="14">
    <source>
        <dbReference type="PIRSR" id="PIRSR604385-3"/>
    </source>
</evidence>
<organism evidence="17 18">
    <name type="scientific">Ruegeria intermedia</name>
    <dbReference type="NCBI Taxonomy" id="996115"/>
    <lineage>
        <taxon>Bacteria</taxon>
        <taxon>Pseudomonadati</taxon>
        <taxon>Pseudomonadota</taxon>
        <taxon>Alphaproteobacteria</taxon>
        <taxon>Rhodobacterales</taxon>
        <taxon>Roseobacteraceae</taxon>
        <taxon>Ruegeria</taxon>
    </lineage>
</organism>
<dbReference type="AlphaFoldDB" id="A0A1M5BL78"/>
<feature type="domain" description="Nudix hydrolase" evidence="16">
    <location>
        <begin position="219"/>
        <end position="358"/>
    </location>
</feature>
<dbReference type="SUPFAM" id="SSF110857">
    <property type="entry name" value="Gamma-glutamyl cyclotransferase-like"/>
    <property type="match status" value="1"/>
</dbReference>
<feature type="short sequence motif" description="Nudix box" evidence="14">
    <location>
        <begin position="262"/>
        <end position="284"/>
    </location>
</feature>
<feature type="binding site" evidence="13">
    <location>
        <position position="261"/>
    </location>
    <ligand>
        <name>Mg(2+)</name>
        <dbReference type="ChEBI" id="CHEBI:18420"/>
        <label>1</label>
    </ligand>
</feature>
<gene>
    <name evidence="17" type="ORF">SAMN05444279_1435</name>
</gene>
<evidence type="ECO:0000313" key="17">
    <source>
        <dbReference type="EMBL" id="SHF43238.1"/>
    </source>
</evidence>
<dbReference type="Proteomes" id="UP000325134">
    <property type="component" value="Unassembled WGS sequence"/>
</dbReference>
<feature type="binding site" evidence="13">
    <location>
        <position position="329"/>
    </location>
    <ligand>
        <name>Mg(2+)</name>
        <dbReference type="ChEBI" id="CHEBI:18420"/>
        <label>1</label>
    </ligand>
</feature>
<evidence type="ECO:0000313" key="18">
    <source>
        <dbReference type="Proteomes" id="UP000325134"/>
    </source>
</evidence>
<dbReference type="EC" id="3.6.1.13" evidence="3"/>
<evidence type="ECO:0000259" key="16">
    <source>
        <dbReference type="PROSITE" id="PS51462"/>
    </source>
</evidence>
<evidence type="ECO:0000256" key="10">
    <source>
        <dbReference type="ARBA" id="ARBA00030308"/>
    </source>
</evidence>
<evidence type="ECO:0000256" key="12">
    <source>
        <dbReference type="ARBA" id="ARBA00049546"/>
    </source>
</evidence>
<dbReference type="PANTHER" id="PTHR11839:SF5">
    <property type="entry name" value="ADP-RIBOSE PYROPHOSPHATASE"/>
    <property type="match status" value="1"/>
</dbReference>
<dbReference type="Gene3D" id="3.90.79.10">
    <property type="entry name" value="Nucleoside Triphosphate Pyrophosphohydrolase"/>
    <property type="match status" value="1"/>
</dbReference>
<dbReference type="InterPro" id="IPR009288">
    <property type="entry name" value="AIG2-like_dom"/>
</dbReference>
<keyword evidence="18" id="KW-1185">Reference proteome</keyword>
<dbReference type="InterPro" id="IPR036568">
    <property type="entry name" value="GGCT-like_sf"/>
</dbReference>
<keyword evidence="7 13" id="KW-0460">Magnesium</keyword>
<dbReference type="InterPro" id="IPR013024">
    <property type="entry name" value="GGCT-like"/>
</dbReference>
<dbReference type="SUPFAM" id="SSF55811">
    <property type="entry name" value="Nudix"/>
    <property type="match status" value="1"/>
</dbReference>
<evidence type="ECO:0000256" key="5">
    <source>
        <dbReference type="ARBA" id="ARBA00022723"/>
    </source>
</evidence>
<comment type="cofactor">
    <cofactor evidence="1 13">
        <name>Mg(2+)</name>
        <dbReference type="ChEBI" id="CHEBI:18420"/>
    </cofactor>
</comment>
<evidence type="ECO:0000256" key="2">
    <source>
        <dbReference type="ARBA" id="ARBA00007482"/>
    </source>
</evidence>
<name>A0A1M5BL78_9RHOB</name>